<dbReference type="InterPro" id="IPR027268">
    <property type="entry name" value="Peptidase_M4/M1_CTD_sf"/>
</dbReference>
<protein>
    <submittedName>
        <fullName evidence="2">Peptidase</fullName>
    </submittedName>
</protein>
<dbReference type="OrthoDB" id="9814383at2"/>
<keyword evidence="3" id="KW-1185">Reference proteome</keyword>
<dbReference type="CDD" id="cd09604">
    <property type="entry name" value="M1_APN_like"/>
    <property type="match status" value="1"/>
</dbReference>
<evidence type="ECO:0000313" key="3">
    <source>
        <dbReference type="Proteomes" id="UP000260823"/>
    </source>
</evidence>
<dbReference type="AlphaFoldDB" id="A0A3E2NKJ8"/>
<accession>A0A3E2NKJ8</accession>
<gene>
    <name evidence="2" type="ORF">DYU05_19485</name>
</gene>
<feature type="signal peptide" evidence="1">
    <location>
        <begin position="1"/>
        <end position="20"/>
    </location>
</feature>
<proteinExistence type="predicted"/>
<dbReference type="Gene3D" id="1.10.390.10">
    <property type="entry name" value="Neutral Protease Domain 2"/>
    <property type="match status" value="1"/>
</dbReference>
<reference evidence="2 3" key="1">
    <citation type="submission" date="2018-08" db="EMBL/GenBank/DDBJ databases">
        <title>Mucilaginibacter terrae sp. nov., isolated from manganese diggings.</title>
        <authorList>
            <person name="Huang Y."/>
            <person name="Zhou Z."/>
        </authorList>
    </citation>
    <scope>NUCLEOTIDE SEQUENCE [LARGE SCALE GENOMIC DNA]</scope>
    <source>
        <strain evidence="2 3">ZH6</strain>
    </source>
</reference>
<evidence type="ECO:0000313" key="2">
    <source>
        <dbReference type="EMBL" id="RFZ81463.1"/>
    </source>
</evidence>
<comment type="caution">
    <text evidence="2">The sequence shown here is derived from an EMBL/GenBank/DDBJ whole genome shotgun (WGS) entry which is preliminary data.</text>
</comment>
<evidence type="ECO:0000256" key="1">
    <source>
        <dbReference type="SAM" id="SignalP"/>
    </source>
</evidence>
<name>A0A3E2NKJ8_9SPHI</name>
<dbReference type="RefSeq" id="WP_117384830.1">
    <property type="nucleotide sequence ID" value="NZ_QWDE01000005.1"/>
</dbReference>
<dbReference type="SUPFAM" id="SSF55486">
    <property type="entry name" value="Metalloproteases ('zincins'), catalytic domain"/>
    <property type="match status" value="1"/>
</dbReference>
<dbReference type="Proteomes" id="UP000260823">
    <property type="component" value="Unassembled WGS sequence"/>
</dbReference>
<organism evidence="2 3">
    <name type="scientific">Mucilaginibacter terrenus</name>
    <dbReference type="NCBI Taxonomy" id="2482727"/>
    <lineage>
        <taxon>Bacteria</taxon>
        <taxon>Pseudomonadati</taxon>
        <taxon>Bacteroidota</taxon>
        <taxon>Sphingobacteriia</taxon>
        <taxon>Sphingobacteriales</taxon>
        <taxon>Sphingobacteriaceae</taxon>
        <taxon>Mucilaginibacter</taxon>
    </lineage>
</organism>
<dbReference type="EMBL" id="QWDE01000005">
    <property type="protein sequence ID" value="RFZ81463.1"/>
    <property type="molecule type" value="Genomic_DNA"/>
</dbReference>
<sequence>MRIRLTILFALFISGAWGQAKLPVATNFRRAYANQTRDVSGRPGKKYWQNTADYDIKVTFDQGSITGTESIQYINNSPDTLKKVVFKLYPNIFKPTAMRNVVIDDGATGEGVTISTMSLNNKVIDIKKRSVRGTNLYINSVAIAPGATASFNITYNYKLNDTSFIRTGRVENGAYMVAYFFPRIAVYDDIDGWNEYPYLGKEEFYNDYCNFKVAITTPGKNQVWATGDLKNTADVYEPAFAQRIAYAENNDAITDIITEQDLKNGHITKNESGNNTWLFEARNVTDFAFAVSDHYIWKASSVMVDATTKRRTRVDAVYNPQHTNFDPVVNFARKTVEAISFRVPCVPFPYSHQTIFEGLDAMEYPMMVNNLPFDKNDVAYFTAHEIFHALFPFYVGSNETKYSFMDEGPATLAEFTLRPMIEPGAPNGYDLSSVNDIAGSDQDVPVMTLTPQLYGKARFADKDLKPALALHYLKDMLGEKLFYTALKYYINVWKGRHPTPYDFFYCMNAGAKANLNWFWQNWFFEKAIPDLAISKVQRQQNNYTISINNIGKAAVPVHLSVIYQDGYTQTIHRSIECWARGTASLKLTFTAKGKISKLVLGDAYDADIDPSNNVG</sequence>
<keyword evidence="1" id="KW-0732">Signal</keyword>
<feature type="chain" id="PRO_5017692188" evidence="1">
    <location>
        <begin position="21"/>
        <end position="615"/>
    </location>
</feature>